<keyword evidence="4" id="KW-0732">Signal</keyword>
<keyword evidence="3" id="KW-0479">Metal-binding</keyword>
<comment type="similarity">
    <text evidence="1">Belongs to the ADP-ribosylglycohydrolase family.</text>
</comment>
<name>A0A8J3G8Q0_9BACT</name>
<dbReference type="GO" id="GO:0046872">
    <property type="term" value="F:metal ion binding"/>
    <property type="evidence" value="ECO:0007669"/>
    <property type="project" value="UniProtKB-KW"/>
</dbReference>
<feature type="binding site" evidence="3">
    <location>
        <position position="370"/>
    </location>
    <ligand>
        <name>Mg(2+)</name>
        <dbReference type="ChEBI" id="CHEBI:18420"/>
        <label>1</label>
    </ligand>
</feature>
<evidence type="ECO:0000256" key="3">
    <source>
        <dbReference type="PIRSR" id="PIRSR605502-1"/>
    </source>
</evidence>
<proteinExistence type="inferred from homology"/>
<dbReference type="GO" id="GO:0016787">
    <property type="term" value="F:hydrolase activity"/>
    <property type="evidence" value="ECO:0007669"/>
    <property type="project" value="UniProtKB-KW"/>
</dbReference>
<protein>
    <recommendedName>
        <fullName evidence="7">ADP-ribosylglycohydrolase</fullName>
    </recommendedName>
</protein>
<feature type="binding site" evidence="3">
    <location>
        <position position="100"/>
    </location>
    <ligand>
        <name>Mg(2+)</name>
        <dbReference type="ChEBI" id="CHEBI:18420"/>
        <label>1</label>
    </ligand>
</feature>
<evidence type="ECO:0000313" key="6">
    <source>
        <dbReference type="Proteomes" id="UP000598271"/>
    </source>
</evidence>
<dbReference type="InterPro" id="IPR005502">
    <property type="entry name" value="Ribosyl_crysJ1"/>
</dbReference>
<evidence type="ECO:0000256" key="1">
    <source>
        <dbReference type="ARBA" id="ARBA00010702"/>
    </source>
</evidence>
<keyword evidence="3" id="KW-0460">Magnesium</keyword>
<organism evidence="5 6">
    <name type="scientific">Persicitalea jodogahamensis</name>
    <dbReference type="NCBI Taxonomy" id="402147"/>
    <lineage>
        <taxon>Bacteria</taxon>
        <taxon>Pseudomonadati</taxon>
        <taxon>Bacteroidota</taxon>
        <taxon>Cytophagia</taxon>
        <taxon>Cytophagales</taxon>
        <taxon>Spirosomataceae</taxon>
        <taxon>Persicitalea</taxon>
    </lineage>
</organism>
<evidence type="ECO:0000256" key="4">
    <source>
        <dbReference type="SAM" id="SignalP"/>
    </source>
</evidence>
<feature type="binding site" evidence="3">
    <location>
        <position position="369"/>
    </location>
    <ligand>
        <name>Mg(2+)</name>
        <dbReference type="ChEBI" id="CHEBI:18420"/>
        <label>1</label>
    </ligand>
</feature>
<dbReference type="InterPro" id="IPR050792">
    <property type="entry name" value="ADP-ribosylglycohydrolase"/>
</dbReference>
<dbReference type="InterPro" id="IPR036705">
    <property type="entry name" value="Ribosyl_crysJ1_sf"/>
</dbReference>
<dbReference type="SUPFAM" id="SSF101478">
    <property type="entry name" value="ADP-ribosylglycohydrolase"/>
    <property type="match status" value="1"/>
</dbReference>
<dbReference type="Proteomes" id="UP000598271">
    <property type="component" value="Unassembled WGS sequence"/>
</dbReference>
<feature type="binding site" evidence="3">
    <location>
        <position position="367"/>
    </location>
    <ligand>
        <name>Mg(2+)</name>
        <dbReference type="ChEBI" id="CHEBI:18420"/>
        <label>1</label>
    </ligand>
</feature>
<reference evidence="5 6" key="1">
    <citation type="journal article" date="2014" name="Int. J. Syst. Evol. Microbiol.">
        <title>Complete genome sequence of Corynebacterium casei LMG S-19264T (=DSM 44701T), isolated from a smear-ripened cheese.</title>
        <authorList>
            <consortium name="US DOE Joint Genome Institute (JGI-PGF)"/>
            <person name="Walter F."/>
            <person name="Albersmeier A."/>
            <person name="Kalinowski J."/>
            <person name="Ruckert C."/>
        </authorList>
    </citation>
    <scope>NUCLEOTIDE SEQUENCE [LARGE SCALE GENOMIC DNA]</scope>
    <source>
        <strain evidence="5 6">KCTC 12866</strain>
    </source>
</reference>
<keyword evidence="2" id="KW-0378">Hydrolase</keyword>
<evidence type="ECO:0000256" key="2">
    <source>
        <dbReference type="ARBA" id="ARBA00022801"/>
    </source>
</evidence>
<dbReference type="PANTHER" id="PTHR16222">
    <property type="entry name" value="ADP-RIBOSYLGLYCOHYDROLASE"/>
    <property type="match status" value="1"/>
</dbReference>
<accession>A0A8J3G8Q0</accession>
<dbReference type="RefSeq" id="WP_189563095.1">
    <property type="nucleotide sequence ID" value="NZ_BMXF01000001.1"/>
</dbReference>
<dbReference type="Gene3D" id="1.10.4080.10">
    <property type="entry name" value="ADP-ribosylation/Crystallin J1"/>
    <property type="match status" value="1"/>
</dbReference>
<dbReference type="Pfam" id="PF03747">
    <property type="entry name" value="ADP_ribosyl_GH"/>
    <property type="match status" value="1"/>
</dbReference>
<evidence type="ECO:0000313" key="5">
    <source>
        <dbReference type="EMBL" id="GHB57426.1"/>
    </source>
</evidence>
<keyword evidence="6" id="KW-1185">Reference proteome</keyword>
<comment type="cofactor">
    <cofactor evidence="3">
        <name>Mg(2+)</name>
        <dbReference type="ChEBI" id="CHEBI:18420"/>
    </cofactor>
    <text evidence="3">Binds 2 magnesium ions per subunit.</text>
</comment>
<feature type="binding site" evidence="3">
    <location>
        <position position="102"/>
    </location>
    <ligand>
        <name>Mg(2+)</name>
        <dbReference type="ChEBI" id="CHEBI:18420"/>
        <label>1</label>
    </ligand>
</feature>
<feature type="signal peptide" evidence="4">
    <location>
        <begin position="1"/>
        <end position="27"/>
    </location>
</feature>
<gene>
    <name evidence="5" type="ORF">GCM10007390_08560</name>
</gene>
<dbReference type="PANTHER" id="PTHR16222:SF24">
    <property type="entry name" value="ADP-RIBOSYLHYDROLASE ARH3"/>
    <property type="match status" value="1"/>
</dbReference>
<evidence type="ECO:0008006" key="7">
    <source>
        <dbReference type="Google" id="ProtNLM"/>
    </source>
</evidence>
<dbReference type="EMBL" id="BMXF01000001">
    <property type="protein sequence ID" value="GHB57426.1"/>
    <property type="molecule type" value="Genomic_DNA"/>
</dbReference>
<dbReference type="AlphaFoldDB" id="A0A8J3G8Q0"/>
<feature type="chain" id="PRO_5035211681" description="ADP-ribosylglycohydrolase" evidence="4">
    <location>
        <begin position="28"/>
        <end position="420"/>
    </location>
</feature>
<sequence>MIDFLSRYWRVPILASVMLVCSPIVEAQTTNGLSKQQYYNKVLGLLVGSAIGDAMGAPTEMWPRRDIEVEYGRVYKLDSMVRAPSPEGTWKYNLPAGGTTDDTRWKKLTSEYILTQKLPQLAPQAFADHIIRQYQSDIKNLKNTEGFDPEPYEEAIMRMAWLQEWAKVAKPFRENNLKEYADALSRFYGGEMVCAGLLYAPVVGAAVPGDPALAYAQAYDLSFFDIGYARDITALAAGMTSAAFDPKATPESIMSVNRTVDPKGYFRSRLVGRRAYAFYQTARNIAYDFHQTQLTDLPDSYTVPQAWKSLTPLEHYRITQAFAQLDKLNEDLPFHAAEIMLITETALLCHDFDFEKSLAFIINYGRDNDTVGAVAGAILGAYWGADKLPARSSKLVKDVAKSELGIDLEKLAQQMTDKLY</sequence>
<feature type="binding site" evidence="3">
    <location>
        <position position="101"/>
    </location>
    <ligand>
        <name>Mg(2+)</name>
        <dbReference type="ChEBI" id="CHEBI:18420"/>
        <label>1</label>
    </ligand>
</feature>
<comment type="caution">
    <text evidence="5">The sequence shown here is derived from an EMBL/GenBank/DDBJ whole genome shotgun (WGS) entry which is preliminary data.</text>
</comment>